<accession>A0ABD2HN79</accession>
<name>A0ABD2HN79_9BILA</name>
<dbReference type="Proteomes" id="UP001620626">
    <property type="component" value="Unassembled WGS sequence"/>
</dbReference>
<comment type="caution">
    <text evidence="1">The sequence shown here is derived from an EMBL/GenBank/DDBJ whole genome shotgun (WGS) entry which is preliminary data.</text>
</comment>
<proteinExistence type="predicted"/>
<dbReference type="AlphaFoldDB" id="A0ABD2HN79"/>
<gene>
    <name evidence="1" type="ORF">niasHT_030735</name>
</gene>
<organism evidence="1 2">
    <name type="scientific">Heterodera trifolii</name>
    <dbReference type="NCBI Taxonomy" id="157864"/>
    <lineage>
        <taxon>Eukaryota</taxon>
        <taxon>Metazoa</taxon>
        <taxon>Ecdysozoa</taxon>
        <taxon>Nematoda</taxon>
        <taxon>Chromadorea</taxon>
        <taxon>Rhabditida</taxon>
        <taxon>Tylenchina</taxon>
        <taxon>Tylenchomorpha</taxon>
        <taxon>Tylenchoidea</taxon>
        <taxon>Heteroderidae</taxon>
        <taxon>Heteroderinae</taxon>
        <taxon>Heterodera</taxon>
    </lineage>
</organism>
<dbReference type="EMBL" id="JBICBT010001408">
    <property type="protein sequence ID" value="KAL3068444.1"/>
    <property type="molecule type" value="Genomic_DNA"/>
</dbReference>
<evidence type="ECO:0000313" key="1">
    <source>
        <dbReference type="EMBL" id="KAL3068444.1"/>
    </source>
</evidence>
<sequence length="160" mass="18085">MLGLDKKFKLIGREGLQDDYQYLQRSIMDNLSSHQLIDEALSRGIVPDDPRLSARQWHFFSGPMRDTLQHLGQVRMPEWNSSDVEQFCAQPKRFALEGVVAGLRQLSQSAQVEANSGGVDGEKPAGTVASNAFSKTYRTLSQHLKYCKSFGYFLTEYFSD</sequence>
<keyword evidence="2" id="KW-1185">Reference proteome</keyword>
<protein>
    <submittedName>
        <fullName evidence="1">Uncharacterized protein</fullName>
    </submittedName>
</protein>
<reference evidence="1 2" key="1">
    <citation type="submission" date="2024-10" db="EMBL/GenBank/DDBJ databases">
        <authorList>
            <person name="Kim D."/>
        </authorList>
    </citation>
    <scope>NUCLEOTIDE SEQUENCE [LARGE SCALE GENOMIC DNA]</scope>
    <source>
        <strain evidence="1">BH-2024</strain>
    </source>
</reference>
<evidence type="ECO:0000313" key="2">
    <source>
        <dbReference type="Proteomes" id="UP001620626"/>
    </source>
</evidence>